<protein>
    <submittedName>
        <fullName evidence="1">VOC family protein</fullName>
    </submittedName>
</protein>
<dbReference type="AlphaFoldDB" id="A0A931HFJ6"/>
<evidence type="ECO:0000313" key="2">
    <source>
        <dbReference type="Proteomes" id="UP000617634"/>
    </source>
</evidence>
<keyword evidence="2" id="KW-1185">Reference proteome</keyword>
<dbReference type="EMBL" id="JADZGI010000003">
    <property type="protein sequence ID" value="MBH0114426.1"/>
    <property type="molecule type" value="Genomic_DNA"/>
</dbReference>
<sequence length="155" mass="17481">MSELDYYQYAYVTSDWRRAMAELSAQHGITGWMEMEQAEFATGDGRSAVAHFALAFRNGLQFEVIEPVSGDCEVYRAGLPDTGYAKRFHHLGRHFSTRAAFDDAMAQARARYAVPVASETMGGEYAYFDAREETGHFIEYFIFPPDSHLSQVPVS</sequence>
<dbReference type="InterPro" id="IPR029068">
    <property type="entry name" value="Glyas_Bleomycin-R_OHBP_Dase"/>
</dbReference>
<reference evidence="1" key="1">
    <citation type="submission" date="2020-11" db="EMBL/GenBank/DDBJ databases">
        <title>Novosphingobium aureum sp. nov., a marine bacterium isolated from sediment of a salt flat.</title>
        <authorList>
            <person name="Yoo Y."/>
            <person name="Kim J.-J."/>
        </authorList>
    </citation>
    <scope>NUCLEOTIDE SEQUENCE</scope>
    <source>
        <strain evidence="1">YJ-S2-02</strain>
    </source>
</reference>
<gene>
    <name evidence="1" type="ORF">I5E68_15885</name>
</gene>
<dbReference type="Proteomes" id="UP000617634">
    <property type="component" value="Unassembled WGS sequence"/>
</dbReference>
<dbReference type="RefSeq" id="WP_197165806.1">
    <property type="nucleotide sequence ID" value="NZ_JADZGI010000003.1"/>
</dbReference>
<proteinExistence type="predicted"/>
<name>A0A931HFJ6_9SPHN</name>
<evidence type="ECO:0000313" key="1">
    <source>
        <dbReference type="EMBL" id="MBH0114426.1"/>
    </source>
</evidence>
<accession>A0A931HFJ6</accession>
<organism evidence="1 2">
    <name type="scientific">Novosphingobium aureum</name>
    <dbReference type="NCBI Taxonomy" id="2792964"/>
    <lineage>
        <taxon>Bacteria</taxon>
        <taxon>Pseudomonadati</taxon>
        <taxon>Pseudomonadota</taxon>
        <taxon>Alphaproteobacteria</taxon>
        <taxon>Sphingomonadales</taxon>
        <taxon>Sphingomonadaceae</taxon>
        <taxon>Novosphingobium</taxon>
    </lineage>
</organism>
<comment type="caution">
    <text evidence="1">The sequence shown here is derived from an EMBL/GenBank/DDBJ whole genome shotgun (WGS) entry which is preliminary data.</text>
</comment>
<dbReference type="Gene3D" id="3.10.180.10">
    <property type="entry name" value="2,3-Dihydroxybiphenyl 1,2-Dioxygenase, domain 1"/>
    <property type="match status" value="1"/>
</dbReference>